<dbReference type="EnsemblMetazoa" id="PPA43413.1">
    <property type="protein sequence ID" value="PPA43413.1"/>
    <property type="gene ID" value="WBGene00281782"/>
</dbReference>
<accession>A0A8R1UY14</accession>
<organism evidence="1 2">
    <name type="scientific">Pristionchus pacificus</name>
    <name type="common">Parasitic nematode worm</name>
    <dbReference type="NCBI Taxonomy" id="54126"/>
    <lineage>
        <taxon>Eukaryota</taxon>
        <taxon>Metazoa</taxon>
        <taxon>Ecdysozoa</taxon>
        <taxon>Nematoda</taxon>
        <taxon>Chromadorea</taxon>
        <taxon>Rhabditida</taxon>
        <taxon>Rhabditina</taxon>
        <taxon>Diplogasteromorpha</taxon>
        <taxon>Diplogasteroidea</taxon>
        <taxon>Neodiplogasteridae</taxon>
        <taxon>Pristionchus</taxon>
    </lineage>
</organism>
<dbReference type="Proteomes" id="UP000005239">
    <property type="component" value="Unassembled WGS sequence"/>
</dbReference>
<sequence>MVKAYQERYLDEWNSGTPDRGNASDYVKSQSLKQFTICSPPEGRKWTVLAYAKNKFHNKEDGKIFQKYQENSGLFIITTSSVYFGCDYVVRVIDREKKKAMGDLLQIVEFEVRSKRSYDEQQKLIYTIRNNIDERSMVVGELFRDIDLSDHPELNETDGTITGILKPKQRSKSGHPFNIGFDRVPVLHMSTYVSNTQDSWYASTRVFIPPECIFDEEMALFLTGMHCYGTNGAHYVDLMLAKSGSSVCKDLINDGARELDISDNPFFTYNSETKKIKCASKMNLLEGQDVASTLVVEIALAEKEVHLENARVQKVDFIERNNRFPNANTDCTLCFPEKETIGSISF</sequence>
<name>A0A2A6BUI7_PRIPA</name>
<protein>
    <submittedName>
        <fullName evidence="1">Uncharacterized protein</fullName>
    </submittedName>
</protein>
<evidence type="ECO:0000313" key="2">
    <source>
        <dbReference type="Proteomes" id="UP000005239"/>
    </source>
</evidence>
<proteinExistence type="predicted"/>
<keyword evidence="2" id="KW-1185">Reference proteome</keyword>
<accession>A0A2A6BUI7</accession>
<gene>
    <name evidence="1" type="primary">WBGene00281782</name>
</gene>
<evidence type="ECO:0000313" key="1">
    <source>
        <dbReference type="EnsemblMetazoa" id="PPA43413.1"/>
    </source>
</evidence>
<dbReference type="AlphaFoldDB" id="A0A2A6BUI7"/>
<reference evidence="2" key="1">
    <citation type="journal article" date="2008" name="Nat. Genet.">
        <title>The Pristionchus pacificus genome provides a unique perspective on nematode lifestyle and parasitism.</title>
        <authorList>
            <person name="Dieterich C."/>
            <person name="Clifton S.W."/>
            <person name="Schuster L.N."/>
            <person name="Chinwalla A."/>
            <person name="Delehaunty K."/>
            <person name="Dinkelacker I."/>
            <person name="Fulton L."/>
            <person name="Fulton R."/>
            <person name="Godfrey J."/>
            <person name="Minx P."/>
            <person name="Mitreva M."/>
            <person name="Roeseler W."/>
            <person name="Tian H."/>
            <person name="Witte H."/>
            <person name="Yang S.P."/>
            <person name="Wilson R.K."/>
            <person name="Sommer R.J."/>
        </authorList>
    </citation>
    <scope>NUCLEOTIDE SEQUENCE [LARGE SCALE GENOMIC DNA]</scope>
    <source>
        <strain evidence="2">PS312</strain>
    </source>
</reference>
<reference evidence="1" key="2">
    <citation type="submission" date="2022-06" db="UniProtKB">
        <authorList>
            <consortium name="EnsemblMetazoa"/>
        </authorList>
    </citation>
    <scope>IDENTIFICATION</scope>
    <source>
        <strain evidence="1">PS312</strain>
    </source>
</reference>